<comment type="caution">
    <text evidence="1">The sequence shown here is derived from an EMBL/GenBank/DDBJ whole genome shotgun (WGS) entry which is preliminary data.</text>
</comment>
<protein>
    <submittedName>
        <fullName evidence="1">Unnamed protein product</fullName>
    </submittedName>
</protein>
<dbReference type="AlphaFoldDB" id="A0A9W6XQI0"/>
<evidence type="ECO:0000313" key="1">
    <source>
        <dbReference type="EMBL" id="GMF44574.1"/>
    </source>
</evidence>
<sequence>MVMKATVLPRVLPSTQKEIDDNRDRFEREVEALLHDRKLRFVRLEPNVWYPNTVFLTFMTTYYFEVVTSLEKTEVDPNRLTLSTGITLTAHNRNNRELKAAMGYLYWQLLYQRQIMREDYVASYGIIPLPYTQRTEDMTKPAIGQRRLRVGFVSRYIFNSAVGLYMSELIPMLDRIKYEIVVFAIGQSKSMKVVKQIEAITETVSTAETSKR</sequence>
<name>A0A9W6XQI0_9STRA</name>
<dbReference type="OrthoDB" id="9991317at2759"/>
<evidence type="ECO:0000313" key="2">
    <source>
        <dbReference type="Proteomes" id="UP001165121"/>
    </source>
</evidence>
<keyword evidence="2" id="KW-1185">Reference proteome</keyword>
<proteinExistence type="predicted"/>
<accession>A0A9W6XQI0</accession>
<gene>
    <name evidence="1" type="ORF">Pfra01_001558400</name>
</gene>
<reference evidence="1" key="1">
    <citation type="submission" date="2023-04" db="EMBL/GenBank/DDBJ databases">
        <title>Phytophthora fragariaefolia NBRC 109709.</title>
        <authorList>
            <person name="Ichikawa N."/>
            <person name="Sato H."/>
            <person name="Tonouchi N."/>
        </authorList>
    </citation>
    <scope>NUCLEOTIDE SEQUENCE</scope>
    <source>
        <strain evidence="1">NBRC 109709</strain>
    </source>
</reference>
<dbReference type="Gene3D" id="3.40.50.11380">
    <property type="match status" value="1"/>
</dbReference>
<organism evidence="1 2">
    <name type="scientific">Phytophthora fragariaefolia</name>
    <dbReference type="NCBI Taxonomy" id="1490495"/>
    <lineage>
        <taxon>Eukaryota</taxon>
        <taxon>Sar</taxon>
        <taxon>Stramenopiles</taxon>
        <taxon>Oomycota</taxon>
        <taxon>Peronosporomycetes</taxon>
        <taxon>Peronosporales</taxon>
        <taxon>Peronosporaceae</taxon>
        <taxon>Phytophthora</taxon>
    </lineage>
</organism>
<dbReference type="EMBL" id="BSXT01001715">
    <property type="protein sequence ID" value="GMF44574.1"/>
    <property type="molecule type" value="Genomic_DNA"/>
</dbReference>
<dbReference type="Proteomes" id="UP001165121">
    <property type="component" value="Unassembled WGS sequence"/>
</dbReference>